<reference evidence="4" key="2">
    <citation type="submission" date="2013-12" db="EMBL/GenBank/DDBJ databases">
        <authorList>
            <person name="Yu Y."/>
            <person name="Lee S."/>
            <person name="de Baynast K."/>
            <person name="Wissotski M."/>
            <person name="Liu L."/>
            <person name="Talag J."/>
            <person name="Goicoechea J."/>
            <person name="Angelova A."/>
            <person name="Jetty R."/>
            <person name="Kudrna D."/>
            <person name="Golser W."/>
            <person name="Rivera L."/>
            <person name="Zhang J."/>
            <person name="Wing R."/>
        </authorList>
    </citation>
    <scope>NUCLEOTIDE SEQUENCE</scope>
</reference>
<feature type="domain" description="F-box" evidence="2">
    <location>
        <begin position="16"/>
        <end position="61"/>
    </location>
</feature>
<protein>
    <recommendedName>
        <fullName evidence="2">F-box domain-containing protein</fullName>
    </recommendedName>
</protein>
<dbReference type="eggNOG" id="ENOG502S2XD">
    <property type="taxonomic scope" value="Eukaryota"/>
</dbReference>
<dbReference type="Pfam" id="PF00646">
    <property type="entry name" value="F-box"/>
    <property type="match status" value="4"/>
</dbReference>
<dbReference type="EnsemblPlants" id="LPERR11G05520.1">
    <property type="protein sequence ID" value="LPERR11G05520.1"/>
    <property type="gene ID" value="LPERR11G05520"/>
</dbReference>
<accession>A0A0D9XQ56</accession>
<evidence type="ECO:0000259" key="2">
    <source>
        <dbReference type="PROSITE" id="PS50181"/>
    </source>
</evidence>
<feature type="domain" description="F-box" evidence="2">
    <location>
        <begin position="827"/>
        <end position="863"/>
    </location>
</feature>
<feature type="domain" description="F-box" evidence="2">
    <location>
        <begin position="1251"/>
        <end position="1308"/>
    </location>
</feature>
<dbReference type="STRING" id="77586.A0A0D9XQ56"/>
<dbReference type="PANTHER" id="PTHR34223:SF80">
    <property type="entry name" value="OS11G0205900 PROTEIN"/>
    <property type="match status" value="1"/>
</dbReference>
<dbReference type="InterPro" id="IPR001810">
    <property type="entry name" value="F-box_dom"/>
</dbReference>
<dbReference type="SMART" id="SM00256">
    <property type="entry name" value="FBOX"/>
    <property type="match status" value="4"/>
</dbReference>
<dbReference type="Proteomes" id="UP000032180">
    <property type="component" value="Chromosome 11"/>
</dbReference>
<proteinExistence type="predicted"/>
<dbReference type="HOGENOM" id="CLU_002366_0_0_1"/>
<dbReference type="InterPro" id="IPR036047">
    <property type="entry name" value="F-box-like_dom_sf"/>
</dbReference>
<feature type="compositionally biased region" description="Acidic residues" evidence="1">
    <location>
        <begin position="1646"/>
        <end position="1676"/>
    </location>
</feature>
<sequence>MSPRKKPKESPPSTGEDLIGALPDEILHHVLSFLPAQEAVRTCLLARRWRHLWKSATGRRIGDEASSLESVKVQQEFIDHLLLLRGSAPLDTCVLRFIGYDREDVEDTVRLNRWFRHALLHKVRFLELYVWDEQEFSFTIRIDELPLVSRHLTRLELFGIMLNDSFLNFSSCPKLELLVFESCLFNRGKISSNSAKRLSITDSYFSEVLRVRIDIPSLISLRLDRLIGPYPVLERMPSLVDAFVRGIAMYNGLCGEFDSGDCGSEGCESCCDIKNNCVLLEGISEAKTLTLTNEGRTFIFKRDLKWCPTFTNLKTLVLDQYRCAPDGSHMLPCILEHSPVLEKLIFQLYFLGFEHTTTSKMKGIFNPMERSAGISEHLQIVEVRCNVFDHREGPDARNLFDEMSPRKKPKELPRSTGEDRIGALPDEVLHHVLSFLPSQEAVRTCLLARRWRNLWKLATGLRIGEVASNLGSVKEQQAFIYHLLLLRDSNAPLDTCILRFNGYDKNGIEDKARLNLWFRYALLRNVRFLQLEVWDDDNHYEHFMIDDLPLISQHLTKLQLYGIIINGRFLNFSSCPALEHLEFDSCVLKCAKVSSNSVKHLSITYSSFSNRTLRACIDIPSLVSLRLDYICEIMPILERMPSLVDAFVRALNSSIDLYGECDSGDCGRKGCGSRYGITNNNCVLLEGLSEAKSLTLTSEYRSFIFKRDLKWCPTFSKLKVLLVDEGWCVPDESHMLACILGHSPVLETLIIQFSYQEFEYTNKIKGFFNPMERSAGISEHLHIVEVQYKVVDDGVLEVLKGDADARNLFDGMSPRKKPKESPGSTGEDRIGDLPDEVLHHVLSLLPAQQAVRTCLLARRWRNLWKSATGIRIGQDESNPGRVKDQQKFIDHLLLLRDSAPLDTCLLRFKGYDKDDVEDTARLNLWFRHALRCKVRFLQLDMWEDQEEEFIDDVMIDELPLVSRHLTRLQLYEFDSCVFFECAKISSNSIKRLRITDSHFSSNSRVRIDIPSLVSLRLNFLYARTPVLERMPSLVDAFVRFLDCNKDFCSESDSGDCGHEGCESCYGIMDNNCVLLEGMSEAETLVLENKLRSFIFKWDLKWCPTFTKLKTLVLDGYWCAPDDFHMLGCILERSPVLEKLILQLPFQEYKYASKIKGILNPMERSASISEHLQIVEVQCNVVDHSILKVLKYLSTFEICKPASRRRWRRCRTAAHCCTYEEAAGGESADARHLFDEMSTGEEGSEAALETGVDHIGALPDTVLHHVLSFLPSQDAVRTCVLARRWLHLWKSVTALRIGEGGKQNLWTVRGHQGFIDHLLLLRDSVPLETCVLRFVVYREDKDDTSRLNLWIRHALLRKVWFLQVYIKNEYNLRSCLEILPLISPHLTRLELFDVRLAGNFHDFSRCPALQHLEFDRCEFLCDKISSESVIILSITACKFNQTSRIRICVPSLVSLRLDGFCHRTPVLEWMPSLLEAFVRVSYMTLDRCLDDSGGCVNEHCKSCYGIKDGDNCVLLGGLSEAKSLTLIDEPRSFIFSRDLKWCPTFSKLKTLLLNEYWCLPDDFSALVCILDHAPLLRNLILQLYSKGPKHTMKIKGNCHPMDRSAAISRHLEIVEIRCEVVDKRVLKVLNFEEVEISEDGVGNNYQEGEDEEDDEEHFYEEQDEEEEDSDDDDDDDA</sequence>
<feature type="domain" description="F-box" evidence="2">
    <location>
        <begin position="418"/>
        <end position="454"/>
    </location>
</feature>
<evidence type="ECO:0000313" key="4">
    <source>
        <dbReference type="Proteomes" id="UP000032180"/>
    </source>
</evidence>
<dbReference type="Gramene" id="LPERR11G05520.1">
    <property type="protein sequence ID" value="LPERR11G05520.1"/>
    <property type="gene ID" value="LPERR11G05520"/>
</dbReference>
<keyword evidence="4" id="KW-1185">Reference proteome</keyword>
<dbReference type="SUPFAM" id="SSF81383">
    <property type="entry name" value="F-box domain"/>
    <property type="match status" value="4"/>
</dbReference>
<name>A0A0D9XQ56_9ORYZ</name>
<dbReference type="InterPro" id="IPR053197">
    <property type="entry name" value="F-box_SCFL_complex_component"/>
</dbReference>
<reference evidence="3 4" key="1">
    <citation type="submission" date="2012-08" db="EMBL/GenBank/DDBJ databases">
        <title>Oryza genome evolution.</title>
        <authorList>
            <person name="Wing R.A."/>
        </authorList>
    </citation>
    <scope>NUCLEOTIDE SEQUENCE</scope>
</reference>
<evidence type="ECO:0000313" key="3">
    <source>
        <dbReference type="EnsemblPlants" id="LPERR11G05520.1"/>
    </source>
</evidence>
<dbReference type="PANTHER" id="PTHR34223">
    <property type="entry name" value="OS11G0201299 PROTEIN"/>
    <property type="match status" value="1"/>
</dbReference>
<feature type="region of interest" description="Disordered" evidence="1">
    <location>
        <begin position="1638"/>
        <end position="1676"/>
    </location>
</feature>
<dbReference type="PROSITE" id="PS50181">
    <property type="entry name" value="FBOX"/>
    <property type="match status" value="4"/>
</dbReference>
<reference evidence="3" key="3">
    <citation type="submission" date="2015-04" db="UniProtKB">
        <authorList>
            <consortium name="EnsemblPlants"/>
        </authorList>
    </citation>
    <scope>IDENTIFICATION</scope>
</reference>
<feature type="region of interest" description="Disordered" evidence="1">
    <location>
        <begin position="398"/>
        <end position="417"/>
    </location>
</feature>
<feature type="region of interest" description="Disordered" evidence="1">
    <location>
        <begin position="809"/>
        <end position="830"/>
    </location>
</feature>
<dbReference type="CDD" id="cd22160">
    <property type="entry name" value="F-box_AtFBL13-like"/>
    <property type="match status" value="4"/>
</dbReference>
<evidence type="ECO:0000256" key="1">
    <source>
        <dbReference type="SAM" id="MobiDB-lite"/>
    </source>
</evidence>
<dbReference type="InterPro" id="IPR053781">
    <property type="entry name" value="F-box_AtFBL13-like"/>
</dbReference>
<dbReference type="Gene3D" id="1.20.1280.50">
    <property type="match status" value="4"/>
</dbReference>
<organism evidence="3 4">
    <name type="scientific">Leersia perrieri</name>
    <dbReference type="NCBI Taxonomy" id="77586"/>
    <lineage>
        <taxon>Eukaryota</taxon>
        <taxon>Viridiplantae</taxon>
        <taxon>Streptophyta</taxon>
        <taxon>Embryophyta</taxon>
        <taxon>Tracheophyta</taxon>
        <taxon>Spermatophyta</taxon>
        <taxon>Magnoliopsida</taxon>
        <taxon>Liliopsida</taxon>
        <taxon>Poales</taxon>
        <taxon>Poaceae</taxon>
        <taxon>BOP clade</taxon>
        <taxon>Oryzoideae</taxon>
        <taxon>Oryzeae</taxon>
        <taxon>Oryzinae</taxon>
        <taxon>Leersia</taxon>
    </lineage>
</organism>